<evidence type="ECO:0000313" key="1">
    <source>
        <dbReference type="EMBL" id="RFF36679.1"/>
    </source>
</evidence>
<protein>
    <submittedName>
        <fullName evidence="1">Replication initiation protein</fullName>
    </submittedName>
</protein>
<dbReference type="AlphaFoldDB" id="A0A3E1KDR3"/>
<reference evidence="1 2" key="1">
    <citation type="submission" date="2018-08" db="EMBL/GenBank/DDBJ databases">
        <title>Genome sequencing of X. nasturtii WHRI 8984.</title>
        <authorList>
            <person name="Studholme D.J."/>
            <person name="Mchugh J."/>
            <person name="Vicente J."/>
        </authorList>
    </citation>
    <scope>NUCLEOTIDE SEQUENCE [LARGE SCALE GENOMIC DNA]</scope>
    <source>
        <strain evidence="1 2">WHRI 8984</strain>
    </source>
</reference>
<proteinExistence type="predicted"/>
<dbReference type="Proteomes" id="UP000259570">
    <property type="component" value="Unassembled WGS sequence"/>
</dbReference>
<evidence type="ECO:0000313" key="2">
    <source>
        <dbReference type="Proteomes" id="UP000259570"/>
    </source>
</evidence>
<name>A0A3E1KDR3_9XANT</name>
<organism evidence="1 2">
    <name type="scientific">Xanthomonas nasturtii</name>
    <dbReference type="NCBI Taxonomy" id="1843581"/>
    <lineage>
        <taxon>Bacteria</taxon>
        <taxon>Pseudomonadati</taxon>
        <taxon>Pseudomonadota</taxon>
        <taxon>Gammaproteobacteria</taxon>
        <taxon>Lysobacterales</taxon>
        <taxon>Lysobacteraceae</taxon>
        <taxon>Xanthomonas</taxon>
    </lineage>
</organism>
<feature type="non-terminal residue" evidence="1">
    <location>
        <position position="93"/>
    </location>
</feature>
<comment type="caution">
    <text evidence="1">The sequence shown here is derived from an EMBL/GenBank/DDBJ whole genome shotgun (WGS) entry which is preliminary data.</text>
</comment>
<sequence>MADGTCSFCGATTVYFFPGGLCVACTGKNARIRMQEQPTQSRELSAFDASVGVMQAATRRTEIAAEKIQKNKRVVGTSVREFDAAHPIALTAE</sequence>
<accession>A0A3E1KDR3</accession>
<gene>
    <name evidence="1" type="ORF">DZD52_20965</name>
</gene>
<dbReference type="EMBL" id="QUZM01000093">
    <property type="protein sequence ID" value="RFF36679.1"/>
    <property type="molecule type" value="Genomic_DNA"/>
</dbReference>